<dbReference type="Proteomes" id="UP000233551">
    <property type="component" value="Unassembled WGS sequence"/>
</dbReference>
<reference evidence="1 2" key="1">
    <citation type="submission" date="2017-11" db="EMBL/GenBank/DDBJ databases">
        <title>De-novo sequencing of pomegranate (Punica granatum L.) genome.</title>
        <authorList>
            <person name="Akparov Z."/>
            <person name="Amiraslanov A."/>
            <person name="Hajiyeva S."/>
            <person name="Abbasov M."/>
            <person name="Kaur K."/>
            <person name="Hamwieh A."/>
            <person name="Solovyev V."/>
            <person name="Salamov A."/>
            <person name="Braich B."/>
            <person name="Kosarev P."/>
            <person name="Mahmoud A."/>
            <person name="Hajiyev E."/>
            <person name="Babayeva S."/>
            <person name="Izzatullayeva V."/>
            <person name="Mammadov A."/>
            <person name="Mammadov A."/>
            <person name="Sharifova S."/>
            <person name="Ojaghi J."/>
            <person name="Eynullazada K."/>
            <person name="Bayramov B."/>
            <person name="Abdulazimova A."/>
            <person name="Shahmuradov I."/>
        </authorList>
    </citation>
    <scope>NUCLEOTIDE SEQUENCE [LARGE SCALE GENOMIC DNA]</scope>
    <source>
        <strain evidence="2">cv. AG2017</strain>
        <tissue evidence="1">Leaf</tissue>
    </source>
</reference>
<dbReference type="EMBL" id="PGOL01001896">
    <property type="protein sequence ID" value="PKI52789.1"/>
    <property type="molecule type" value="Genomic_DNA"/>
</dbReference>
<gene>
    <name evidence="1" type="ORF">CRG98_026824</name>
</gene>
<dbReference type="AlphaFoldDB" id="A0A2I0J982"/>
<evidence type="ECO:0000313" key="2">
    <source>
        <dbReference type="Proteomes" id="UP000233551"/>
    </source>
</evidence>
<keyword evidence="2" id="KW-1185">Reference proteome</keyword>
<proteinExistence type="predicted"/>
<sequence>MGAGGPCRLRPQGSPATSRKIFFWRKSGVGGFVASHHPPLQGCGILILGVGASPAATTHSSEVAGAFCGSRWPRRRGWRQPERPLPRESASLSIKKKIEWGSRELCWRAPLQAESSKIIEATGGRGLVAVESLLSLL</sequence>
<protein>
    <submittedName>
        <fullName evidence="1">Uncharacterized protein</fullName>
    </submittedName>
</protein>
<organism evidence="1 2">
    <name type="scientific">Punica granatum</name>
    <name type="common">Pomegranate</name>
    <dbReference type="NCBI Taxonomy" id="22663"/>
    <lineage>
        <taxon>Eukaryota</taxon>
        <taxon>Viridiplantae</taxon>
        <taxon>Streptophyta</taxon>
        <taxon>Embryophyta</taxon>
        <taxon>Tracheophyta</taxon>
        <taxon>Spermatophyta</taxon>
        <taxon>Magnoliopsida</taxon>
        <taxon>eudicotyledons</taxon>
        <taxon>Gunneridae</taxon>
        <taxon>Pentapetalae</taxon>
        <taxon>rosids</taxon>
        <taxon>malvids</taxon>
        <taxon>Myrtales</taxon>
        <taxon>Lythraceae</taxon>
        <taxon>Punica</taxon>
    </lineage>
</organism>
<evidence type="ECO:0000313" key="1">
    <source>
        <dbReference type="EMBL" id="PKI52789.1"/>
    </source>
</evidence>
<comment type="caution">
    <text evidence="1">The sequence shown here is derived from an EMBL/GenBank/DDBJ whole genome shotgun (WGS) entry which is preliminary data.</text>
</comment>
<accession>A0A2I0J982</accession>
<name>A0A2I0J982_PUNGR</name>